<keyword evidence="1 4" id="KW-0808">Transferase</keyword>
<dbReference type="Proteomes" id="UP000238877">
    <property type="component" value="Unassembled WGS sequence"/>
</dbReference>
<sequence>MIIQILDHITDEIKQIRIDVFMKEQGFEDEFDEIDETAKFVLLSIDGKPAGTCRYFTSDVAGDAHIGRMAVRKLYRGQHLGSKIMMAAENAIRRDGFKTCSLSAQVQAKPFYESLGYKAEGDVYLDEGCPHILMRKIL</sequence>
<dbReference type="Pfam" id="PF13673">
    <property type="entry name" value="Acetyltransf_10"/>
    <property type="match status" value="1"/>
</dbReference>
<dbReference type="Gene3D" id="3.40.630.30">
    <property type="match status" value="1"/>
</dbReference>
<reference evidence="4 5" key="1">
    <citation type="submission" date="2018-01" db="EMBL/GenBank/DDBJ databases">
        <title>Draft genome sequences of clinical isolates and type strains of oral Veillonella including Veillonella infantum sp., nov.</title>
        <authorList>
            <person name="Mashima I."/>
            <person name="Liao Y.-C."/>
            <person name="Sabharwal A."/>
            <person name="Haase E.M."/>
            <person name="Nakazawa F."/>
            <person name="Scannapieco F.A."/>
        </authorList>
    </citation>
    <scope>NUCLEOTIDE SEQUENCE [LARGE SCALE GENOMIC DNA]</scope>
    <source>
        <strain evidence="4 5">Y6</strain>
    </source>
</reference>
<dbReference type="InterPro" id="IPR050832">
    <property type="entry name" value="Bact_Acetyltransf"/>
</dbReference>
<name>A0A2S7ZQ12_9FIRM</name>
<dbReference type="InterPro" id="IPR000182">
    <property type="entry name" value="GNAT_dom"/>
</dbReference>
<evidence type="ECO:0000259" key="3">
    <source>
        <dbReference type="PROSITE" id="PS51186"/>
    </source>
</evidence>
<feature type="domain" description="N-acetyltransferase" evidence="3">
    <location>
        <begin position="1"/>
        <end position="138"/>
    </location>
</feature>
<dbReference type="STRING" id="1110546.GCA_001078375_00079"/>
<gene>
    <name evidence="4" type="ORF">VTHSUH11_04480</name>
</gene>
<dbReference type="RefSeq" id="WP_105092768.1">
    <property type="nucleotide sequence ID" value="NZ_PPDF01000008.1"/>
</dbReference>
<dbReference type="PROSITE" id="PS51186">
    <property type="entry name" value="GNAT"/>
    <property type="match status" value="1"/>
</dbReference>
<dbReference type="PANTHER" id="PTHR43877">
    <property type="entry name" value="AMINOALKYLPHOSPHONATE N-ACETYLTRANSFERASE-RELATED-RELATED"/>
    <property type="match status" value="1"/>
</dbReference>
<evidence type="ECO:0000313" key="4">
    <source>
        <dbReference type="EMBL" id="PQL25341.1"/>
    </source>
</evidence>
<dbReference type="GO" id="GO:0016747">
    <property type="term" value="F:acyltransferase activity, transferring groups other than amino-acyl groups"/>
    <property type="evidence" value="ECO:0007669"/>
    <property type="project" value="InterPro"/>
</dbReference>
<accession>A0A2S7ZQ12</accession>
<proteinExistence type="predicted"/>
<keyword evidence="2" id="KW-0012">Acyltransferase</keyword>
<comment type="caution">
    <text evidence="4">The sequence shown here is derived from an EMBL/GenBank/DDBJ whole genome shotgun (WGS) entry which is preliminary data.</text>
</comment>
<dbReference type="CDD" id="cd04301">
    <property type="entry name" value="NAT_SF"/>
    <property type="match status" value="1"/>
</dbReference>
<dbReference type="PANTHER" id="PTHR43877:SF2">
    <property type="entry name" value="AMINOALKYLPHOSPHONATE N-ACETYLTRANSFERASE-RELATED"/>
    <property type="match status" value="1"/>
</dbReference>
<organism evidence="4 5">
    <name type="scientific">Veillonella tobetsuensis</name>
    <dbReference type="NCBI Taxonomy" id="1110546"/>
    <lineage>
        <taxon>Bacteria</taxon>
        <taxon>Bacillati</taxon>
        <taxon>Bacillota</taxon>
        <taxon>Negativicutes</taxon>
        <taxon>Veillonellales</taxon>
        <taxon>Veillonellaceae</taxon>
        <taxon>Veillonella</taxon>
    </lineage>
</organism>
<dbReference type="AlphaFoldDB" id="A0A2S7ZQ12"/>
<protein>
    <submittedName>
        <fullName evidence="4">GNAT family N-acetyltransferase</fullName>
    </submittedName>
</protein>
<evidence type="ECO:0000313" key="5">
    <source>
        <dbReference type="Proteomes" id="UP000238877"/>
    </source>
</evidence>
<evidence type="ECO:0000256" key="1">
    <source>
        <dbReference type="ARBA" id="ARBA00022679"/>
    </source>
</evidence>
<dbReference type="SUPFAM" id="SSF55729">
    <property type="entry name" value="Acyl-CoA N-acyltransferases (Nat)"/>
    <property type="match status" value="1"/>
</dbReference>
<dbReference type="InterPro" id="IPR016181">
    <property type="entry name" value="Acyl_CoA_acyltransferase"/>
</dbReference>
<evidence type="ECO:0000256" key="2">
    <source>
        <dbReference type="ARBA" id="ARBA00023315"/>
    </source>
</evidence>
<dbReference type="EMBL" id="PPDF01000008">
    <property type="protein sequence ID" value="PQL25341.1"/>
    <property type="molecule type" value="Genomic_DNA"/>
</dbReference>